<proteinExistence type="inferred from homology"/>
<keyword evidence="4 6" id="KW-1133">Transmembrane helix</keyword>
<dbReference type="STRING" id="105231.A0A1Y1HJN3"/>
<keyword evidence="5 6" id="KW-0472">Membrane</keyword>
<evidence type="ECO:0000256" key="3">
    <source>
        <dbReference type="ARBA" id="ARBA00022692"/>
    </source>
</evidence>
<dbReference type="AlphaFoldDB" id="A0A1Y1HJN3"/>
<keyword evidence="8" id="KW-1185">Reference proteome</keyword>
<organism evidence="7 8">
    <name type="scientific">Klebsormidium nitens</name>
    <name type="common">Green alga</name>
    <name type="synonym">Ulothrix nitens</name>
    <dbReference type="NCBI Taxonomy" id="105231"/>
    <lineage>
        <taxon>Eukaryota</taxon>
        <taxon>Viridiplantae</taxon>
        <taxon>Streptophyta</taxon>
        <taxon>Klebsormidiophyceae</taxon>
        <taxon>Klebsormidiales</taxon>
        <taxon>Klebsormidiaceae</taxon>
        <taxon>Klebsormidium</taxon>
    </lineage>
</organism>
<dbReference type="EMBL" id="DF236957">
    <property type="protein sequence ID" value="GAQ78113.1"/>
    <property type="molecule type" value="Genomic_DNA"/>
</dbReference>
<feature type="transmembrane region" description="Helical" evidence="6">
    <location>
        <begin position="196"/>
        <end position="214"/>
    </location>
</feature>
<evidence type="ECO:0000313" key="7">
    <source>
        <dbReference type="EMBL" id="GAQ78113.1"/>
    </source>
</evidence>
<dbReference type="PANTHER" id="PTHR31632">
    <property type="entry name" value="IRON TRANSPORTER FTH1"/>
    <property type="match status" value="1"/>
</dbReference>
<name>A0A1Y1HJN3_KLENI</name>
<dbReference type="Pfam" id="PF03239">
    <property type="entry name" value="FTR1"/>
    <property type="match status" value="1"/>
</dbReference>
<evidence type="ECO:0000256" key="5">
    <source>
        <dbReference type="ARBA" id="ARBA00023136"/>
    </source>
</evidence>
<feature type="transmembrane region" description="Helical" evidence="6">
    <location>
        <begin position="45"/>
        <end position="70"/>
    </location>
</feature>
<dbReference type="Proteomes" id="UP000054558">
    <property type="component" value="Unassembled WGS sequence"/>
</dbReference>
<feature type="transmembrane region" description="Helical" evidence="6">
    <location>
        <begin position="82"/>
        <end position="103"/>
    </location>
</feature>
<keyword evidence="3 6" id="KW-0812">Transmembrane</keyword>
<accession>A0A1Y1HJN3</accession>
<feature type="transmembrane region" description="Helical" evidence="6">
    <location>
        <begin position="295"/>
        <end position="315"/>
    </location>
</feature>
<dbReference type="GO" id="GO:0015093">
    <property type="term" value="F:ferrous iron transmembrane transporter activity"/>
    <property type="evidence" value="ECO:0000318"/>
    <property type="project" value="GO_Central"/>
</dbReference>
<comment type="similarity">
    <text evidence="2">Belongs to the oxidase-dependent Fe transporter (OFeT) (TC 9.A.10.1) family.</text>
</comment>
<reference evidence="7 8" key="1">
    <citation type="journal article" date="2014" name="Nat. Commun.">
        <title>Klebsormidium flaccidum genome reveals primary factors for plant terrestrial adaptation.</title>
        <authorList>
            <person name="Hori K."/>
            <person name="Maruyama F."/>
            <person name="Fujisawa T."/>
            <person name="Togashi T."/>
            <person name="Yamamoto N."/>
            <person name="Seo M."/>
            <person name="Sato S."/>
            <person name="Yamada T."/>
            <person name="Mori H."/>
            <person name="Tajima N."/>
            <person name="Moriyama T."/>
            <person name="Ikeuchi M."/>
            <person name="Watanabe M."/>
            <person name="Wada H."/>
            <person name="Kobayashi K."/>
            <person name="Saito M."/>
            <person name="Masuda T."/>
            <person name="Sasaki-Sekimoto Y."/>
            <person name="Mashiguchi K."/>
            <person name="Awai K."/>
            <person name="Shimojima M."/>
            <person name="Masuda S."/>
            <person name="Iwai M."/>
            <person name="Nobusawa T."/>
            <person name="Narise T."/>
            <person name="Kondo S."/>
            <person name="Saito H."/>
            <person name="Sato R."/>
            <person name="Murakawa M."/>
            <person name="Ihara Y."/>
            <person name="Oshima-Yamada Y."/>
            <person name="Ohtaka K."/>
            <person name="Satoh M."/>
            <person name="Sonobe K."/>
            <person name="Ishii M."/>
            <person name="Ohtani R."/>
            <person name="Kanamori-Sato M."/>
            <person name="Honoki R."/>
            <person name="Miyazaki D."/>
            <person name="Mochizuki H."/>
            <person name="Umetsu J."/>
            <person name="Higashi K."/>
            <person name="Shibata D."/>
            <person name="Kamiya Y."/>
            <person name="Sato N."/>
            <person name="Nakamura Y."/>
            <person name="Tabata S."/>
            <person name="Ida S."/>
            <person name="Kurokawa K."/>
            <person name="Ohta H."/>
        </authorList>
    </citation>
    <scope>NUCLEOTIDE SEQUENCE [LARGE SCALE GENOMIC DNA]</scope>
    <source>
        <strain evidence="7 8">NIES-2285</strain>
    </source>
</reference>
<sequence length="354" mass="39240">MGGNDYFSVTAMFVMFRECMEAAVILAVLLQYVAKTGKTHLKKQVWFGAGLGLLLSIIFAVIFIVIYYTLDNEVFEGKGEQIFEGVISVIASVMITILAFGMLKMMALQDKWNRKLKKSALEALEGKTAFTITYALFLIAFTAVLREGIESVLFLAGVGVDTPWKAIPLGGIVGALLGVSLGYVLFFGLKPVQLKWFFVISTVILLFLAAGLMMTGMHEFQEAGAFGYYGEEEEEEEETETEALAPSALEEMEEEEKSVPWHNKPLWNICDCCSNDDQGFFELAKALVGYTCDPTFIHVITYIIYWIFVIGIVVYKASTGTLDKYKYKDDDLATEADLEAPSGAVKEVGYVEKA</sequence>
<evidence type="ECO:0000256" key="6">
    <source>
        <dbReference type="SAM" id="Phobius"/>
    </source>
</evidence>
<dbReference type="InterPro" id="IPR004923">
    <property type="entry name" value="FTR1/Fip1/EfeU"/>
</dbReference>
<evidence type="ECO:0000256" key="1">
    <source>
        <dbReference type="ARBA" id="ARBA00004141"/>
    </source>
</evidence>
<feature type="transmembrane region" description="Helical" evidence="6">
    <location>
        <begin position="6"/>
        <end position="33"/>
    </location>
</feature>
<evidence type="ECO:0000256" key="2">
    <source>
        <dbReference type="ARBA" id="ARBA00008333"/>
    </source>
</evidence>
<evidence type="ECO:0000313" key="8">
    <source>
        <dbReference type="Proteomes" id="UP000054558"/>
    </source>
</evidence>
<comment type="subcellular location">
    <subcellularLocation>
        <location evidence="1">Membrane</location>
        <topology evidence="1">Multi-pass membrane protein</topology>
    </subcellularLocation>
</comment>
<protein>
    <submittedName>
        <fullName evidence="7">Similar to high-affinity iron permease</fullName>
    </submittedName>
</protein>
<feature type="transmembrane region" description="Helical" evidence="6">
    <location>
        <begin position="124"/>
        <end position="146"/>
    </location>
</feature>
<dbReference type="GO" id="GO:0034755">
    <property type="term" value="P:iron ion transmembrane transport"/>
    <property type="evidence" value="ECO:0000318"/>
    <property type="project" value="GO_Central"/>
</dbReference>
<gene>
    <name evidence="7" type="ORF">KFL_000080170</name>
</gene>
<feature type="transmembrane region" description="Helical" evidence="6">
    <location>
        <begin position="166"/>
        <end position="189"/>
    </location>
</feature>
<dbReference type="GO" id="GO:0005886">
    <property type="term" value="C:plasma membrane"/>
    <property type="evidence" value="ECO:0000318"/>
    <property type="project" value="GO_Central"/>
</dbReference>
<dbReference type="GO" id="GO:0033573">
    <property type="term" value="C:high-affinity iron permease complex"/>
    <property type="evidence" value="ECO:0000318"/>
    <property type="project" value="GO_Central"/>
</dbReference>
<dbReference type="OMA" id="NEWNKIV"/>
<dbReference type="PANTHER" id="PTHR31632:SF2">
    <property type="entry name" value="PLASMA MEMBRANE IRON PERMEASE"/>
    <property type="match status" value="1"/>
</dbReference>
<dbReference type="OrthoDB" id="4364at2759"/>
<evidence type="ECO:0000256" key="4">
    <source>
        <dbReference type="ARBA" id="ARBA00022989"/>
    </source>
</evidence>